<evidence type="ECO:0000313" key="19">
    <source>
        <dbReference type="EMBL" id="EKX90933.1"/>
    </source>
</evidence>
<dbReference type="RefSeq" id="WP_006063238.1">
    <property type="nucleotide sequence ID" value="NZ_KB290830.1"/>
</dbReference>
<dbReference type="GO" id="GO:0004527">
    <property type="term" value="F:exonuclease activity"/>
    <property type="evidence" value="ECO:0007669"/>
    <property type="project" value="UniProtKB-KW"/>
</dbReference>
<evidence type="ECO:0000256" key="6">
    <source>
        <dbReference type="ARBA" id="ARBA00022806"/>
    </source>
</evidence>
<keyword evidence="2" id="KW-0540">Nuclease</keyword>
<evidence type="ECO:0000256" key="16">
    <source>
        <dbReference type="SAM" id="MobiDB-lite"/>
    </source>
</evidence>
<dbReference type="InterPro" id="IPR011335">
    <property type="entry name" value="Restrct_endonuc-II-like"/>
</dbReference>
<keyword evidence="4" id="KW-0227">DNA damage</keyword>
<dbReference type="PANTHER" id="PTHR11070">
    <property type="entry name" value="UVRD / RECB / PCRA DNA HELICASE FAMILY MEMBER"/>
    <property type="match status" value="1"/>
</dbReference>
<evidence type="ECO:0000256" key="5">
    <source>
        <dbReference type="ARBA" id="ARBA00022801"/>
    </source>
</evidence>
<dbReference type="GO" id="GO:0005829">
    <property type="term" value="C:cytosol"/>
    <property type="evidence" value="ECO:0007669"/>
    <property type="project" value="TreeGrafter"/>
</dbReference>
<dbReference type="OrthoDB" id="4812256at2"/>
<feature type="compositionally biased region" description="Polar residues" evidence="16">
    <location>
        <begin position="1140"/>
        <end position="1167"/>
    </location>
</feature>
<organism evidence="19 20">
    <name type="scientific">Corynebacterium durum F0235</name>
    <dbReference type="NCBI Taxonomy" id="1035195"/>
    <lineage>
        <taxon>Bacteria</taxon>
        <taxon>Bacillati</taxon>
        <taxon>Actinomycetota</taxon>
        <taxon>Actinomycetes</taxon>
        <taxon>Mycobacteriales</taxon>
        <taxon>Corynebacteriaceae</taxon>
        <taxon>Corynebacterium</taxon>
    </lineage>
</organism>
<comment type="similarity">
    <text evidence="1">Belongs to the helicase family. UvrD subfamily.</text>
</comment>
<gene>
    <name evidence="19" type="ORF">HMPREF9997_00998</name>
</gene>
<dbReference type="InterPro" id="IPR027417">
    <property type="entry name" value="P-loop_NTPase"/>
</dbReference>
<evidence type="ECO:0000259" key="18">
    <source>
        <dbReference type="PROSITE" id="PS51217"/>
    </source>
</evidence>
<evidence type="ECO:0000256" key="13">
    <source>
        <dbReference type="ARBA" id="ARBA00034808"/>
    </source>
</evidence>
<dbReference type="EC" id="5.6.2.4" evidence="13"/>
<sequence>MARNPISPALLSRWLGQEHLPTEQQADVISDQPGPLLVVAGAGAGKTETMAARVVWLVANGFAKPDQILGLTFTKKAAQQLSQRIRARLATLAGIPRLADLDPTGELQTNLQAITPTVSTYDSYAGRIVGEYGLLLPVEPSSRMITTAELYQIAWDVVGNYTGHIDATVTHGTVTDRLISLVSEMDGHMVSAADIEAETEPFVRLFDELPKGPRQRDKLNAAMLKIRDTQLARLDYLPLVRQLKEEMAERGVITFGEQMSLAATVAQRHPVVGRSQRQRFRVVMLDEYQDTSHAQRVLLSSLFGAPRQEGMPDAAPAVTVTAVGDPMQAIYGWRGATSANLERFVTDFPQHAETPTPAPKKELTTSWRNPGLVLDCANTVSEQVLGPAGSPTRTVQPLTPRPGAGDGEVALGWFPTRDEERAWVARRLANEFHAYRERGEKFTGAVLVRKNADSGPIAAELRALGIPVEIVGLSGLLDIPEVADMVACATILISPQNTAAALRLLCGPHCNLGIADLQALYKRSRTLAARVTTPEDTTEQPTLFDIPAEDPDATNPTDPLEHLQHIIDDATSTVPEAAVGLGDALGDLGEPEAYSPEGYRRLSELSAELRHLRTRSLTQPLPDLFADIERVLGIRTEVLARENPQADGAAGTVHLDRFHEEVAQFSTIPGSTLASLLDYFRLARTHDRGLAPGEVRVKGDCVQILTVHKAKGLEWKVVAVLHADNVTYADTTTPGQQLKVPTWLSDVTQIPSTLRGDAQEQEGDMVGSPVLDVSEVEDRKQFEVAMNEHKAAFKEAAIEEASRLFYVALTRAEKTLCITASESNDKGGKAKPYSMLDLLRKRQPDSVEQWWDESNVDAELAETPDVSPVTGVFPQDFLGERRPAVEQGAELVRRAMQQLPTPSADNDVEALWEEEVTALIEEHERMKAPVVDVPLGQELTASDVVSIARNQEQYARRLRRPVPFKPNAYAKRGTALHQWLEDYFGASSLLDEDELPGFGEDEDPQGAELERLKKAFLASQWADRTPTHVEQPFEIVVGGRVLRGRMDAVFHEGDDPEAGWMVVDWKTGRPPEGQEMRAAEIQLAVYRVAWAQLLSHTLGRSVNPDTVRAAFHYIASDRTFEPSRLPNAEELADLLDIKAPQQTAQSSASGPATPDSPQTQTQRRNDA</sequence>
<keyword evidence="6 15" id="KW-0347">Helicase</keyword>
<reference evidence="19 20" key="1">
    <citation type="submission" date="2012-05" db="EMBL/GenBank/DDBJ databases">
        <authorList>
            <person name="Weinstock G."/>
            <person name="Sodergren E."/>
            <person name="Lobos E.A."/>
            <person name="Fulton L."/>
            <person name="Fulton R."/>
            <person name="Courtney L."/>
            <person name="Fronick C."/>
            <person name="O'Laughlin M."/>
            <person name="Godfrey J."/>
            <person name="Wilson R.M."/>
            <person name="Miner T."/>
            <person name="Farmer C."/>
            <person name="Delehaunty K."/>
            <person name="Cordes M."/>
            <person name="Minx P."/>
            <person name="Tomlinson C."/>
            <person name="Chen J."/>
            <person name="Wollam A."/>
            <person name="Pepin K.H."/>
            <person name="Bhonagiri V."/>
            <person name="Zhang X."/>
            <person name="Suruliraj S."/>
            <person name="Warren W."/>
            <person name="Mitreva M."/>
            <person name="Mardis E.R."/>
            <person name="Wilson R.K."/>
        </authorList>
    </citation>
    <scope>NUCLEOTIDE SEQUENCE [LARGE SCALE GENOMIC DNA]</scope>
    <source>
        <strain evidence="19 20">F0235</strain>
    </source>
</reference>
<accession>L1MI40</accession>
<evidence type="ECO:0000256" key="2">
    <source>
        <dbReference type="ARBA" id="ARBA00022722"/>
    </source>
</evidence>
<keyword evidence="8 15" id="KW-0067">ATP-binding</keyword>
<dbReference type="Gene3D" id="1.10.486.10">
    <property type="entry name" value="PCRA, domain 4"/>
    <property type="match status" value="1"/>
</dbReference>
<dbReference type="PROSITE" id="PS51217">
    <property type="entry name" value="UVRD_HELICASE_CTER"/>
    <property type="match status" value="1"/>
</dbReference>
<dbReference type="InterPro" id="IPR000212">
    <property type="entry name" value="DNA_helicase_UvrD/REP"/>
</dbReference>
<feature type="binding site" evidence="15">
    <location>
        <begin position="40"/>
        <end position="47"/>
    </location>
    <ligand>
        <name>ATP</name>
        <dbReference type="ChEBI" id="CHEBI:30616"/>
    </ligand>
</feature>
<dbReference type="GO" id="GO:0043138">
    <property type="term" value="F:3'-5' DNA helicase activity"/>
    <property type="evidence" value="ECO:0007669"/>
    <property type="project" value="UniProtKB-EC"/>
</dbReference>
<keyword evidence="7" id="KW-0269">Exonuclease</keyword>
<dbReference type="PATRIC" id="fig|1035195.3.peg.892"/>
<dbReference type="PROSITE" id="PS51198">
    <property type="entry name" value="UVRD_HELICASE_ATP_BIND"/>
    <property type="match status" value="1"/>
</dbReference>
<dbReference type="eggNOG" id="COG0210">
    <property type="taxonomic scope" value="Bacteria"/>
</dbReference>
<feature type="domain" description="UvrD-like helicase C-terminal" evidence="18">
    <location>
        <begin position="377"/>
        <end position="712"/>
    </location>
</feature>
<dbReference type="CDD" id="cd17932">
    <property type="entry name" value="DEXQc_UvrD"/>
    <property type="match status" value="1"/>
</dbReference>
<keyword evidence="5 15" id="KW-0378">Hydrolase</keyword>
<comment type="catalytic activity">
    <reaction evidence="14">
        <text>ATP + H2O = ADP + phosphate + H(+)</text>
        <dbReference type="Rhea" id="RHEA:13065"/>
        <dbReference type="ChEBI" id="CHEBI:15377"/>
        <dbReference type="ChEBI" id="CHEBI:15378"/>
        <dbReference type="ChEBI" id="CHEBI:30616"/>
        <dbReference type="ChEBI" id="CHEBI:43474"/>
        <dbReference type="ChEBI" id="CHEBI:456216"/>
        <dbReference type="EC" id="5.6.2.4"/>
    </reaction>
</comment>
<proteinExistence type="inferred from homology"/>
<dbReference type="GO" id="GO:0033202">
    <property type="term" value="C:DNA helicase complex"/>
    <property type="evidence" value="ECO:0007669"/>
    <property type="project" value="TreeGrafter"/>
</dbReference>
<keyword evidence="9" id="KW-0238">DNA-binding</keyword>
<comment type="caution">
    <text evidence="19">The sequence shown here is derived from an EMBL/GenBank/DDBJ whole genome shotgun (WGS) entry which is preliminary data.</text>
</comment>
<feature type="region of interest" description="Disordered" evidence="16">
    <location>
        <begin position="1131"/>
        <end position="1167"/>
    </location>
</feature>
<protein>
    <recommendedName>
        <fullName evidence="13">DNA 3'-5' helicase</fullName>
        <ecNumber evidence="13">5.6.2.4</ecNumber>
    </recommendedName>
</protein>
<dbReference type="GO" id="GO:0000725">
    <property type="term" value="P:recombinational repair"/>
    <property type="evidence" value="ECO:0007669"/>
    <property type="project" value="TreeGrafter"/>
</dbReference>
<feature type="region of interest" description="Disordered" evidence="16">
    <location>
        <begin position="385"/>
        <end position="407"/>
    </location>
</feature>
<dbReference type="Pfam" id="PF12705">
    <property type="entry name" value="PDDEXK_1"/>
    <property type="match status" value="1"/>
</dbReference>
<dbReference type="GO" id="GO:0005524">
    <property type="term" value="F:ATP binding"/>
    <property type="evidence" value="ECO:0007669"/>
    <property type="project" value="UniProtKB-UniRule"/>
</dbReference>
<dbReference type="GO" id="GO:0003677">
    <property type="term" value="F:DNA binding"/>
    <property type="evidence" value="ECO:0007669"/>
    <property type="project" value="UniProtKB-KW"/>
</dbReference>
<dbReference type="Pfam" id="PF13361">
    <property type="entry name" value="UvrD_C"/>
    <property type="match status" value="1"/>
</dbReference>
<name>L1MI40_9CORY</name>
<evidence type="ECO:0000256" key="8">
    <source>
        <dbReference type="ARBA" id="ARBA00022840"/>
    </source>
</evidence>
<keyword evidence="20" id="KW-1185">Reference proteome</keyword>
<feature type="domain" description="UvrD-like helicase ATP-binding" evidence="17">
    <location>
        <begin position="19"/>
        <end position="370"/>
    </location>
</feature>
<evidence type="ECO:0000256" key="1">
    <source>
        <dbReference type="ARBA" id="ARBA00009922"/>
    </source>
</evidence>
<evidence type="ECO:0000256" key="9">
    <source>
        <dbReference type="ARBA" id="ARBA00023125"/>
    </source>
</evidence>
<dbReference type="InterPro" id="IPR011604">
    <property type="entry name" value="PDDEXK-like_dom_sf"/>
</dbReference>
<evidence type="ECO:0000256" key="15">
    <source>
        <dbReference type="PROSITE-ProRule" id="PRU00560"/>
    </source>
</evidence>
<evidence type="ECO:0000256" key="14">
    <source>
        <dbReference type="ARBA" id="ARBA00048988"/>
    </source>
</evidence>
<dbReference type="EMBL" id="AMEM01000016">
    <property type="protein sequence ID" value="EKX90933.1"/>
    <property type="molecule type" value="Genomic_DNA"/>
</dbReference>
<dbReference type="InterPro" id="IPR014017">
    <property type="entry name" value="DNA_helicase_UvrD-like_C"/>
</dbReference>
<dbReference type="Proteomes" id="UP000010445">
    <property type="component" value="Unassembled WGS sequence"/>
</dbReference>
<dbReference type="HOGENOM" id="CLU_003630_1_1_11"/>
<dbReference type="Gene3D" id="3.90.320.10">
    <property type="match status" value="1"/>
</dbReference>
<evidence type="ECO:0000256" key="3">
    <source>
        <dbReference type="ARBA" id="ARBA00022741"/>
    </source>
</evidence>
<keyword evidence="11" id="KW-0413">Isomerase</keyword>
<dbReference type="InterPro" id="IPR038726">
    <property type="entry name" value="PDDEXK_AddAB-type"/>
</dbReference>
<dbReference type="STRING" id="1035195.HMPREF9997_00998"/>
<evidence type="ECO:0000256" key="11">
    <source>
        <dbReference type="ARBA" id="ARBA00023235"/>
    </source>
</evidence>
<dbReference type="SUPFAM" id="SSF52980">
    <property type="entry name" value="Restriction endonuclease-like"/>
    <property type="match status" value="1"/>
</dbReference>
<dbReference type="SUPFAM" id="SSF52540">
    <property type="entry name" value="P-loop containing nucleoside triphosphate hydrolases"/>
    <property type="match status" value="1"/>
</dbReference>
<evidence type="ECO:0000313" key="20">
    <source>
        <dbReference type="Proteomes" id="UP000010445"/>
    </source>
</evidence>
<dbReference type="PANTHER" id="PTHR11070:SF55">
    <property type="entry name" value="DNA 3'-5' HELICASE"/>
    <property type="match status" value="1"/>
</dbReference>
<evidence type="ECO:0000256" key="7">
    <source>
        <dbReference type="ARBA" id="ARBA00022839"/>
    </source>
</evidence>
<dbReference type="Gene3D" id="1.10.10.160">
    <property type="match status" value="1"/>
</dbReference>
<keyword evidence="3 15" id="KW-0547">Nucleotide-binding</keyword>
<dbReference type="InterPro" id="IPR013986">
    <property type="entry name" value="DExx_box_DNA_helicase_dom_sf"/>
</dbReference>
<evidence type="ECO:0000256" key="10">
    <source>
        <dbReference type="ARBA" id="ARBA00023204"/>
    </source>
</evidence>
<evidence type="ECO:0000259" key="17">
    <source>
        <dbReference type="PROSITE" id="PS51198"/>
    </source>
</evidence>
<dbReference type="Gene3D" id="3.40.50.300">
    <property type="entry name" value="P-loop containing nucleotide triphosphate hydrolases"/>
    <property type="match status" value="3"/>
</dbReference>
<dbReference type="InterPro" id="IPR014016">
    <property type="entry name" value="UvrD-like_ATP-bd"/>
</dbReference>
<dbReference type="AlphaFoldDB" id="L1MI40"/>
<dbReference type="eggNOG" id="COG2887">
    <property type="taxonomic scope" value="Bacteria"/>
</dbReference>
<keyword evidence="10" id="KW-0234">DNA repair</keyword>
<evidence type="ECO:0000256" key="4">
    <source>
        <dbReference type="ARBA" id="ARBA00022763"/>
    </source>
</evidence>
<evidence type="ECO:0000256" key="12">
    <source>
        <dbReference type="ARBA" id="ARBA00034617"/>
    </source>
</evidence>
<comment type="catalytic activity">
    <reaction evidence="12">
        <text>Couples ATP hydrolysis with the unwinding of duplex DNA by translocating in the 3'-5' direction.</text>
        <dbReference type="EC" id="5.6.2.4"/>
    </reaction>
</comment>
<dbReference type="Pfam" id="PF00580">
    <property type="entry name" value="UvrD-helicase"/>
    <property type="match status" value="1"/>
</dbReference>